<protein>
    <recommendedName>
        <fullName evidence="4">68MP protein</fullName>
    </recommendedName>
</protein>
<reference evidence="2" key="1">
    <citation type="submission" date="2025-08" db="UniProtKB">
        <authorList>
            <consortium name="Ensembl"/>
        </authorList>
    </citation>
    <scope>IDENTIFICATION</scope>
</reference>
<reference evidence="2" key="2">
    <citation type="submission" date="2025-09" db="UniProtKB">
        <authorList>
            <consortium name="Ensembl"/>
        </authorList>
    </citation>
    <scope>IDENTIFICATION</scope>
</reference>
<keyword evidence="1" id="KW-0812">Transmembrane</keyword>
<evidence type="ECO:0000313" key="2">
    <source>
        <dbReference type="Ensembl" id="ENSACUP00000004927.1"/>
    </source>
</evidence>
<evidence type="ECO:0008006" key="4">
    <source>
        <dbReference type="Google" id="ProtNLM"/>
    </source>
</evidence>
<evidence type="ECO:0000256" key="1">
    <source>
        <dbReference type="SAM" id="Phobius"/>
    </source>
</evidence>
<accession>A0A663LZL3</accession>
<dbReference type="GO" id="GO:0005739">
    <property type="term" value="C:mitochondrion"/>
    <property type="evidence" value="ECO:0007669"/>
    <property type="project" value="InterPro"/>
</dbReference>
<dbReference type="PANTHER" id="PTHR15233:SF1">
    <property type="entry name" value="ATP SYNTHASE SUBUNIT ATP5MJ, MITOCHONDRIAL"/>
    <property type="match status" value="1"/>
</dbReference>
<proteinExistence type="predicted"/>
<dbReference type="OMA" id="AMIPKSW"/>
<keyword evidence="3" id="KW-1185">Reference proteome</keyword>
<keyword evidence="1" id="KW-0472">Membrane</keyword>
<name>A0A663LZL3_ATHCN</name>
<dbReference type="Proteomes" id="UP000472269">
    <property type="component" value="Unplaced"/>
</dbReference>
<dbReference type="Ensembl" id="ENSACUT00000005256.1">
    <property type="protein sequence ID" value="ENSACUP00000004927.1"/>
    <property type="gene ID" value="ENSACUG00000003358.1"/>
</dbReference>
<dbReference type="PANTHER" id="PTHR15233">
    <property type="entry name" value="MITOCHONDRIAL PROTEOLIPID"/>
    <property type="match status" value="1"/>
</dbReference>
<evidence type="ECO:0000313" key="3">
    <source>
        <dbReference type="Proteomes" id="UP000472269"/>
    </source>
</evidence>
<organism evidence="2 3">
    <name type="scientific">Athene cunicularia</name>
    <name type="common">Burrowing owl</name>
    <name type="synonym">Speotyto cunicularia</name>
    <dbReference type="NCBI Taxonomy" id="194338"/>
    <lineage>
        <taxon>Eukaryota</taxon>
        <taxon>Metazoa</taxon>
        <taxon>Chordata</taxon>
        <taxon>Craniata</taxon>
        <taxon>Vertebrata</taxon>
        <taxon>Euteleostomi</taxon>
        <taxon>Archelosauria</taxon>
        <taxon>Archosauria</taxon>
        <taxon>Dinosauria</taxon>
        <taxon>Saurischia</taxon>
        <taxon>Theropoda</taxon>
        <taxon>Coelurosauria</taxon>
        <taxon>Aves</taxon>
        <taxon>Neognathae</taxon>
        <taxon>Neoaves</taxon>
        <taxon>Telluraves</taxon>
        <taxon>Strigiformes</taxon>
        <taxon>Strigidae</taxon>
        <taxon>Athene</taxon>
    </lineage>
</organism>
<dbReference type="Pfam" id="PF08039">
    <property type="entry name" value="Mit_proteolip"/>
    <property type="match status" value="1"/>
</dbReference>
<dbReference type="InterPro" id="IPR012574">
    <property type="entry name" value="ATP5MJ"/>
</dbReference>
<dbReference type="AlphaFoldDB" id="A0A663LZL3"/>
<keyword evidence="1" id="KW-1133">Transmembrane helix</keyword>
<sequence>MVQTMIPKSLRAMKFYFTTVYQEIWVGVAITAYVYYKISYGGKLHIIKFLKNPYVFEFLLKI</sequence>
<feature type="transmembrane region" description="Helical" evidence="1">
    <location>
        <begin position="15"/>
        <end position="36"/>
    </location>
</feature>